<organism evidence="9 10">
    <name type="scientific">Lottia gigantea</name>
    <name type="common">Giant owl limpet</name>
    <dbReference type="NCBI Taxonomy" id="225164"/>
    <lineage>
        <taxon>Eukaryota</taxon>
        <taxon>Metazoa</taxon>
        <taxon>Spiralia</taxon>
        <taxon>Lophotrochozoa</taxon>
        <taxon>Mollusca</taxon>
        <taxon>Gastropoda</taxon>
        <taxon>Patellogastropoda</taxon>
        <taxon>Lottioidea</taxon>
        <taxon>Lottiidae</taxon>
        <taxon>Lottia</taxon>
    </lineage>
</organism>
<dbReference type="CDD" id="cd00112">
    <property type="entry name" value="LDLa"/>
    <property type="match status" value="1"/>
</dbReference>
<dbReference type="KEGG" id="lgi:LOTGIDRAFT_237075"/>
<name>V3ZDX3_LOTGI</name>
<evidence type="ECO:0000313" key="10">
    <source>
        <dbReference type="Proteomes" id="UP000030746"/>
    </source>
</evidence>
<dbReference type="GO" id="GO:0016192">
    <property type="term" value="P:vesicle-mediated transport"/>
    <property type="evidence" value="ECO:0007669"/>
    <property type="project" value="UniProtKB-ARBA"/>
</dbReference>
<proteinExistence type="predicted"/>
<evidence type="ECO:0000256" key="7">
    <source>
        <dbReference type="PROSITE-ProRule" id="PRU00124"/>
    </source>
</evidence>
<evidence type="ECO:0000256" key="2">
    <source>
        <dbReference type="ARBA" id="ARBA00022692"/>
    </source>
</evidence>
<dbReference type="PANTHER" id="PTHR24270:SF60">
    <property type="entry name" value="CUB AND LDLA DOMAIN, ISOFORM A-RELATED"/>
    <property type="match status" value="1"/>
</dbReference>
<dbReference type="OrthoDB" id="2019384at2759"/>
<keyword evidence="4 8" id="KW-1133">Transmembrane helix</keyword>
<keyword evidence="6 7" id="KW-1015">Disulfide bond</keyword>
<keyword evidence="10" id="KW-1185">Reference proteome</keyword>
<dbReference type="PANTHER" id="PTHR24270">
    <property type="entry name" value="LOW-DENSITY LIPOPROTEIN RECEPTOR-RELATED"/>
    <property type="match status" value="1"/>
</dbReference>
<reference evidence="9 10" key="1">
    <citation type="journal article" date="2013" name="Nature">
        <title>Insights into bilaterian evolution from three spiralian genomes.</title>
        <authorList>
            <person name="Simakov O."/>
            <person name="Marletaz F."/>
            <person name="Cho S.J."/>
            <person name="Edsinger-Gonzales E."/>
            <person name="Havlak P."/>
            <person name="Hellsten U."/>
            <person name="Kuo D.H."/>
            <person name="Larsson T."/>
            <person name="Lv J."/>
            <person name="Arendt D."/>
            <person name="Savage R."/>
            <person name="Osoegawa K."/>
            <person name="de Jong P."/>
            <person name="Grimwood J."/>
            <person name="Chapman J.A."/>
            <person name="Shapiro H."/>
            <person name="Aerts A."/>
            <person name="Otillar R.P."/>
            <person name="Terry A.Y."/>
            <person name="Boore J.L."/>
            <person name="Grigoriev I.V."/>
            <person name="Lindberg D.R."/>
            <person name="Seaver E.C."/>
            <person name="Weisblat D.A."/>
            <person name="Putnam N.H."/>
            <person name="Rokhsar D.S."/>
        </authorList>
    </citation>
    <scope>NUCLEOTIDE SEQUENCE [LARGE SCALE GENOMIC DNA]</scope>
</reference>
<keyword evidence="3" id="KW-0677">Repeat</keyword>
<dbReference type="Gene3D" id="4.10.400.10">
    <property type="entry name" value="Low-density Lipoprotein Receptor"/>
    <property type="match status" value="3"/>
</dbReference>
<dbReference type="GO" id="GO:0005886">
    <property type="term" value="C:plasma membrane"/>
    <property type="evidence" value="ECO:0007669"/>
    <property type="project" value="TreeGrafter"/>
</dbReference>
<dbReference type="SUPFAM" id="SSF57424">
    <property type="entry name" value="LDL receptor-like module"/>
    <property type="match status" value="2"/>
</dbReference>
<comment type="subcellular location">
    <subcellularLocation>
        <location evidence="1">Membrane</location>
        <topology evidence="1">Single-pass membrane protein</topology>
    </subcellularLocation>
</comment>
<dbReference type="PROSITE" id="PS50068">
    <property type="entry name" value="LDLRA_2"/>
    <property type="match status" value="1"/>
</dbReference>
<comment type="caution">
    <text evidence="7">Lacks conserved residue(s) required for the propagation of feature annotation.</text>
</comment>
<keyword evidence="5 8" id="KW-0472">Membrane</keyword>
<dbReference type="InterPro" id="IPR036055">
    <property type="entry name" value="LDL_receptor-like_sf"/>
</dbReference>
<feature type="transmembrane region" description="Helical" evidence="8">
    <location>
        <begin position="274"/>
        <end position="298"/>
    </location>
</feature>
<dbReference type="InterPro" id="IPR002172">
    <property type="entry name" value="LDrepeatLR_classA_rpt"/>
</dbReference>
<sequence length="394" mass="45326">MVSTLQSYPYPLNPLTSLHPVWDEIIVLIWMICNQLISKESGEGYLLDVSVNYEPYTPDDLDCSLDYIHVGNDGNNIDLEKMTSYKYCKTLYRENVVSRYNYLWIVVSTSREPARLQFEVTARPKVECNSTMEFECSPTQCIPTSAVCDGTADCYNGRDEFCMKQYEDNSCFYCFDGTCINPVLPRYHDNWGKELWYLCDEYQHCHDGTDERKDICYRVDSRVASMMYCEPSKNSTGQSVLMWNTLQCDGIQHCRDGSDESKERCSDGNEKESIYKPVSIIIIICFLIFSIIGTLVALKVYKRQQRKRINSELNQIETTHLHSESDTLTQKVCSIAQTTDPDHCESISEDSLSLTSSNPGTLKSYQDVKLEWVEHQDDGTVEYIDDNGVRYTDL</sequence>
<dbReference type="GeneID" id="20250337"/>
<evidence type="ECO:0000256" key="4">
    <source>
        <dbReference type="ARBA" id="ARBA00022989"/>
    </source>
</evidence>
<keyword evidence="2 8" id="KW-0812">Transmembrane</keyword>
<evidence type="ECO:0000256" key="3">
    <source>
        <dbReference type="ARBA" id="ARBA00022737"/>
    </source>
</evidence>
<evidence type="ECO:0000256" key="5">
    <source>
        <dbReference type="ARBA" id="ARBA00023136"/>
    </source>
</evidence>
<dbReference type="EMBL" id="KB203969">
    <property type="protein sequence ID" value="ESO82252.1"/>
    <property type="molecule type" value="Genomic_DNA"/>
</dbReference>
<evidence type="ECO:0000256" key="1">
    <source>
        <dbReference type="ARBA" id="ARBA00004167"/>
    </source>
</evidence>
<dbReference type="PRINTS" id="PR00261">
    <property type="entry name" value="LDLRECEPTOR"/>
</dbReference>
<dbReference type="CTD" id="20250337"/>
<dbReference type="AlphaFoldDB" id="V3ZDX3"/>
<feature type="disulfide bond" evidence="7">
    <location>
        <begin position="136"/>
        <end position="154"/>
    </location>
</feature>
<accession>V3ZDX3</accession>
<dbReference type="HOGENOM" id="CLU_700753_0_0_1"/>
<dbReference type="InterPro" id="IPR050685">
    <property type="entry name" value="LDLR"/>
</dbReference>
<evidence type="ECO:0000313" key="9">
    <source>
        <dbReference type="EMBL" id="ESO82252.1"/>
    </source>
</evidence>
<gene>
    <name evidence="9" type="ORF">LOTGIDRAFT_237075</name>
</gene>
<protein>
    <recommendedName>
        <fullName evidence="11">CUB domain-containing protein</fullName>
    </recommendedName>
</protein>
<dbReference type="SMART" id="SM00192">
    <property type="entry name" value="LDLa"/>
    <property type="match status" value="2"/>
</dbReference>
<dbReference type="Pfam" id="PF00057">
    <property type="entry name" value="Ldl_recept_a"/>
    <property type="match status" value="1"/>
</dbReference>
<dbReference type="OMA" id="STQPNTC"/>
<evidence type="ECO:0000256" key="6">
    <source>
        <dbReference type="ARBA" id="ARBA00023157"/>
    </source>
</evidence>
<evidence type="ECO:0008006" key="11">
    <source>
        <dbReference type="Google" id="ProtNLM"/>
    </source>
</evidence>
<evidence type="ECO:0000256" key="8">
    <source>
        <dbReference type="SAM" id="Phobius"/>
    </source>
</evidence>
<dbReference type="Proteomes" id="UP000030746">
    <property type="component" value="Unassembled WGS sequence"/>
</dbReference>
<dbReference type="RefSeq" id="XP_009067050.1">
    <property type="nucleotide sequence ID" value="XM_009068802.1"/>
</dbReference>